<dbReference type="AlphaFoldDB" id="A0A2A2EDQ1"/>
<comment type="caution">
    <text evidence="5">The sequence shown here is derived from an EMBL/GenBank/DDBJ whole genome shotgun (WGS) entry which is preliminary data.</text>
</comment>
<keyword evidence="4" id="KW-0472">Membrane</keyword>
<dbReference type="GO" id="GO:0005886">
    <property type="term" value="C:plasma membrane"/>
    <property type="evidence" value="ECO:0007669"/>
    <property type="project" value="TreeGrafter"/>
</dbReference>
<sequence>MSEPQHRPDADGVHNTGDAQNDVNGSVNANANANANDNDNDNGTANPMTGENLADAGVHEPDAQTAEHPQVRAHDGAQPDLLKRIISQHSRDKDNDRTKTGAFPVVRKRKPKELSSNARSLKARFGTGVLIAVLCALLAYAYVIQINNKDRTYETLTETELTRLISETSTQAERLEQRKAELTEQLTSLEDAADKEEQAQRIAQENEETSGILSGRLPAQGKGVVIRISKPKTAPIDAATMFNLIEELRNGGAEVIQINNVRVVTSTYVSETENGLICDGQALATPYVIKVIGDPSNLANAVNIAGGVGSRLTVKYGANVTVETSDDVRITATQPVMKYKYATIVE</sequence>
<evidence type="ECO:0000313" key="5">
    <source>
        <dbReference type="EMBL" id="PAU67339.1"/>
    </source>
</evidence>
<name>A0A2A2EDQ1_9BIFI</name>
<reference evidence="5 6" key="1">
    <citation type="journal article" date="2017" name="ISME J.">
        <title>Unveiling bifidobacterial biogeography across the mammalian branch of the tree of life.</title>
        <authorList>
            <person name="Milani C."/>
            <person name="Mangifesta M."/>
            <person name="Mancabelli L."/>
            <person name="Lugli G.A."/>
            <person name="James K."/>
            <person name="Duranti S."/>
            <person name="Turroni F."/>
            <person name="Ferrario C."/>
            <person name="Ossiprandi M.C."/>
            <person name="van Sinderen D."/>
            <person name="Ventura M."/>
        </authorList>
    </citation>
    <scope>NUCLEOTIDE SEQUENCE [LARGE SCALE GENOMIC DNA]</scope>
    <source>
        <strain evidence="6">Ham19E</strain>
    </source>
</reference>
<evidence type="ECO:0000256" key="1">
    <source>
        <dbReference type="ARBA" id="ARBA00009108"/>
    </source>
</evidence>
<keyword evidence="2" id="KW-0175">Coiled coil</keyword>
<keyword evidence="4" id="KW-0812">Transmembrane</keyword>
<comment type="similarity">
    <text evidence="1">Belongs to the UPF0749 family.</text>
</comment>
<evidence type="ECO:0000256" key="4">
    <source>
        <dbReference type="SAM" id="Phobius"/>
    </source>
</evidence>
<evidence type="ECO:0000256" key="2">
    <source>
        <dbReference type="SAM" id="Coils"/>
    </source>
</evidence>
<dbReference type="Proteomes" id="UP000218399">
    <property type="component" value="Unassembled WGS sequence"/>
</dbReference>
<dbReference type="Pfam" id="PF05949">
    <property type="entry name" value="DUF881"/>
    <property type="match status" value="1"/>
</dbReference>
<evidence type="ECO:0000313" key="6">
    <source>
        <dbReference type="Proteomes" id="UP000218399"/>
    </source>
</evidence>
<accession>A0A2A2EDQ1</accession>
<proteinExistence type="inferred from homology"/>
<dbReference type="PANTHER" id="PTHR37313">
    <property type="entry name" value="UPF0749 PROTEIN RV1825"/>
    <property type="match status" value="1"/>
</dbReference>
<protein>
    <submittedName>
        <fullName evidence="5">Division initiation protein</fullName>
    </submittedName>
</protein>
<gene>
    <name evidence="5" type="ORF">B1526_1424</name>
</gene>
<evidence type="ECO:0000256" key="3">
    <source>
        <dbReference type="SAM" id="MobiDB-lite"/>
    </source>
</evidence>
<feature type="region of interest" description="Disordered" evidence="3">
    <location>
        <begin position="1"/>
        <end position="55"/>
    </location>
</feature>
<organism evidence="5 6">
    <name type="scientific">Bifidobacterium criceti</name>
    <dbReference type="NCBI Taxonomy" id="1960969"/>
    <lineage>
        <taxon>Bacteria</taxon>
        <taxon>Bacillati</taxon>
        <taxon>Actinomycetota</taxon>
        <taxon>Actinomycetes</taxon>
        <taxon>Bifidobacteriales</taxon>
        <taxon>Bifidobacteriaceae</taxon>
        <taxon>Bifidobacterium</taxon>
    </lineage>
</organism>
<feature type="transmembrane region" description="Helical" evidence="4">
    <location>
        <begin position="125"/>
        <end position="143"/>
    </location>
</feature>
<dbReference type="PANTHER" id="PTHR37313:SF2">
    <property type="entry name" value="UPF0749 PROTEIN YLXX"/>
    <property type="match status" value="1"/>
</dbReference>
<keyword evidence="6" id="KW-1185">Reference proteome</keyword>
<feature type="coiled-coil region" evidence="2">
    <location>
        <begin position="158"/>
        <end position="209"/>
    </location>
</feature>
<feature type="compositionally biased region" description="Basic and acidic residues" evidence="3">
    <location>
        <begin position="1"/>
        <end position="12"/>
    </location>
</feature>
<dbReference type="InterPro" id="IPR010273">
    <property type="entry name" value="DUF881"/>
</dbReference>
<dbReference type="Gene3D" id="3.30.70.1880">
    <property type="entry name" value="Protein of unknown function DUF881"/>
    <property type="match status" value="1"/>
</dbReference>
<feature type="compositionally biased region" description="Low complexity" evidence="3">
    <location>
        <begin position="21"/>
        <end position="46"/>
    </location>
</feature>
<keyword evidence="4" id="KW-1133">Transmembrane helix</keyword>
<dbReference type="EMBL" id="MVOH01000015">
    <property type="protein sequence ID" value="PAU67339.1"/>
    <property type="molecule type" value="Genomic_DNA"/>
</dbReference>